<dbReference type="AlphaFoldDB" id="A0A1J5QBE5"/>
<feature type="region of interest" description="Disordered" evidence="1">
    <location>
        <begin position="1"/>
        <end position="33"/>
    </location>
</feature>
<evidence type="ECO:0000313" key="2">
    <source>
        <dbReference type="EMBL" id="OIQ80506.1"/>
    </source>
</evidence>
<gene>
    <name evidence="2" type="ORF">GALL_377330</name>
</gene>
<organism evidence="2">
    <name type="scientific">mine drainage metagenome</name>
    <dbReference type="NCBI Taxonomy" id="410659"/>
    <lineage>
        <taxon>unclassified sequences</taxon>
        <taxon>metagenomes</taxon>
        <taxon>ecological metagenomes</taxon>
    </lineage>
</organism>
<proteinExistence type="predicted"/>
<protein>
    <submittedName>
        <fullName evidence="2">Uncharacterized protein</fullName>
    </submittedName>
</protein>
<sequence>MVRDDGRAHGGRGLDRAGSGAVVHRDDLEAEGDEVLDDADAEALEPVHDHVSRGPRHAVVHVRMIPHRARGDGRRRGSRRASSPVDRRREGVLPRSGVEHVGPQVVERLGHVMVHGQARALRIAGRERRVHPGVLVDRMALDLGDP</sequence>
<reference evidence="2" key="1">
    <citation type="submission" date="2016-10" db="EMBL/GenBank/DDBJ databases">
        <title>Sequence of Gallionella enrichment culture.</title>
        <authorList>
            <person name="Poehlein A."/>
            <person name="Muehling M."/>
            <person name="Daniel R."/>
        </authorList>
    </citation>
    <scope>NUCLEOTIDE SEQUENCE</scope>
</reference>
<comment type="caution">
    <text evidence="2">The sequence shown here is derived from an EMBL/GenBank/DDBJ whole genome shotgun (WGS) entry which is preliminary data.</text>
</comment>
<evidence type="ECO:0000256" key="1">
    <source>
        <dbReference type="SAM" id="MobiDB-lite"/>
    </source>
</evidence>
<name>A0A1J5QBE5_9ZZZZ</name>
<accession>A0A1J5QBE5</accession>
<dbReference type="EMBL" id="MLJW01001051">
    <property type="protein sequence ID" value="OIQ80506.1"/>
    <property type="molecule type" value="Genomic_DNA"/>
</dbReference>
<feature type="region of interest" description="Disordered" evidence="1">
    <location>
        <begin position="65"/>
        <end position="99"/>
    </location>
</feature>
<feature type="compositionally biased region" description="Basic and acidic residues" evidence="1">
    <location>
        <begin position="1"/>
        <end position="15"/>
    </location>
</feature>